<evidence type="ECO:0000313" key="2">
    <source>
        <dbReference type="Proteomes" id="UP001638806"/>
    </source>
</evidence>
<proteinExistence type="predicted"/>
<name>A0ACC4DL82_PURLI</name>
<keyword evidence="2" id="KW-1185">Reference proteome</keyword>
<reference evidence="1" key="1">
    <citation type="submission" date="2024-12" db="EMBL/GenBank/DDBJ databases">
        <title>Comparative genomics and development of molecular markers within Purpureocillium lilacinum and among Purpureocillium species.</title>
        <authorList>
            <person name="Yeh Z.-Y."/>
            <person name="Ni N.-T."/>
            <person name="Lo P.-H."/>
            <person name="Mushyakhwo K."/>
            <person name="Lin C.-F."/>
            <person name="Nai Y.-S."/>
        </authorList>
    </citation>
    <scope>NUCLEOTIDE SEQUENCE</scope>
    <source>
        <strain evidence="1">NCHU-NPUST-175</strain>
    </source>
</reference>
<dbReference type="Proteomes" id="UP001638806">
    <property type="component" value="Unassembled WGS sequence"/>
</dbReference>
<comment type="caution">
    <text evidence="1">The sequence shown here is derived from an EMBL/GenBank/DDBJ whole genome shotgun (WGS) entry which is preliminary data.</text>
</comment>
<organism evidence="1 2">
    <name type="scientific">Purpureocillium lilacinum</name>
    <name type="common">Paecilomyces lilacinus</name>
    <dbReference type="NCBI Taxonomy" id="33203"/>
    <lineage>
        <taxon>Eukaryota</taxon>
        <taxon>Fungi</taxon>
        <taxon>Dikarya</taxon>
        <taxon>Ascomycota</taxon>
        <taxon>Pezizomycotina</taxon>
        <taxon>Sordariomycetes</taxon>
        <taxon>Hypocreomycetidae</taxon>
        <taxon>Hypocreales</taxon>
        <taxon>Ophiocordycipitaceae</taxon>
        <taxon>Purpureocillium</taxon>
    </lineage>
</organism>
<accession>A0ACC4DL82</accession>
<gene>
    <name evidence="1" type="ORF">ACCO45_008936</name>
</gene>
<protein>
    <submittedName>
        <fullName evidence="1">Uncharacterized protein</fullName>
    </submittedName>
</protein>
<sequence>MKLHAAVAAAWWLAVGLGSLAHADGDDGRTPSEHRDAGFISEVHQVVMTVHHVQPNVTASQRHHDEKTRLLELMDRRNGKWTPSLPRHRLLDALYGFLKYKDSQGAELNRLLGLYSRVSKSQKALLDHHIAYSSKFDEVDRKLARNQAVCDSIVDSALDFYEVPYSELTAHVREREAAGQTADRISVSQALKHIVRDWTTEGQHERNSTFACLLHTLVQLFPHRHGTIDPIRVLLPGAGHGRLGHDIERLGGMKALKVPPLDYIPRGTWASGQAHLYPFVEGWSHHATDADMQRGLSFPDVDLQPSAVLMAEGDFTTAFNEQKGYYDVVITYFFIDTARNLLSYFDTIKKVLKPGGYWINLGPLLYGTAPFVQLSLEEIIKITGSNGIPLPRHGPQVRGLDPGGCNSQGHGGDIRLRQPSAHKECVQCAILGRKAIVALLDTSLQYIQETDRREPHQVPGAPFRMRLLDDVPTHQLPASPRTRCVS</sequence>
<evidence type="ECO:0000313" key="1">
    <source>
        <dbReference type="EMBL" id="KAL3956090.1"/>
    </source>
</evidence>
<dbReference type="EMBL" id="JBGNUJ010000008">
    <property type="protein sequence ID" value="KAL3956090.1"/>
    <property type="molecule type" value="Genomic_DNA"/>
</dbReference>